<keyword evidence="1" id="KW-0433">Leucine-rich repeat</keyword>
<name>A0A553NUB4_TIGCA</name>
<sequence length="271" mass="30057">MEKRIDLERRGLEPAAVKNLNLDNTRATQIEGLTEAYTSLYSLSMINVGLTSLKGLPKLSALERLELSDNRISNGLDILLGCPKLTHVNLSGNKIKDLDALEPLNFASNPVFFSFRTQQKNLDHLTHLDLFNNAIEGQDDIFRNKVFKMLPNLQYLDGIDIDNQEDEDSDLENGLDDEDDEDVEEGEGEGDDDDDEEDGEGEEEEDDGDKGPGLADIYGDNLDDDEDGADYDETADQDEEDDESGLDEEESEHSHGKRRKLDDGGDGTGTA</sequence>
<evidence type="ECO:0000256" key="3">
    <source>
        <dbReference type="ARBA" id="ARBA00025777"/>
    </source>
</evidence>
<reference evidence="5 6" key="1">
    <citation type="journal article" date="2018" name="Nat. Ecol. Evol.">
        <title>Genomic signatures of mitonuclear coevolution across populations of Tigriopus californicus.</title>
        <authorList>
            <person name="Barreto F.S."/>
            <person name="Watson E.T."/>
            <person name="Lima T.G."/>
            <person name="Willett C.S."/>
            <person name="Edmands S."/>
            <person name="Li W."/>
            <person name="Burton R.S."/>
        </authorList>
    </citation>
    <scope>NUCLEOTIDE SEQUENCE [LARGE SCALE GENOMIC DNA]</scope>
    <source>
        <strain evidence="5 6">San Diego</strain>
    </source>
</reference>
<dbReference type="STRING" id="6832.A0A553NUB4"/>
<keyword evidence="6" id="KW-1185">Reference proteome</keyword>
<keyword evidence="2" id="KW-0677">Repeat</keyword>
<dbReference type="InterPro" id="IPR025875">
    <property type="entry name" value="Leu-rich_rpt_4"/>
</dbReference>
<dbReference type="GO" id="GO:0042393">
    <property type="term" value="F:histone binding"/>
    <property type="evidence" value="ECO:0007669"/>
    <property type="project" value="TreeGrafter"/>
</dbReference>
<feature type="region of interest" description="Disordered" evidence="4">
    <location>
        <begin position="159"/>
        <end position="271"/>
    </location>
</feature>
<evidence type="ECO:0000313" key="6">
    <source>
        <dbReference type="Proteomes" id="UP000318571"/>
    </source>
</evidence>
<evidence type="ECO:0000313" key="5">
    <source>
        <dbReference type="EMBL" id="TRY69024.1"/>
    </source>
</evidence>
<feature type="compositionally biased region" description="Acidic residues" evidence="4">
    <location>
        <begin position="221"/>
        <end position="251"/>
    </location>
</feature>
<dbReference type="InterPro" id="IPR045081">
    <property type="entry name" value="AN32"/>
</dbReference>
<protein>
    <recommendedName>
        <fullName evidence="7">U2A'/phosphoprotein 32 family A C-terminal domain-containing protein</fullName>
    </recommendedName>
</protein>
<dbReference type="PROSITE" id="PS51450">
    <property type="entry name" value="LRR"/>
    <property type="match status" value="1"/>
</dbReference>
<dbReference type="InterPro" id="IPR032675">
    <property type="entry name" value="LRR_dom_sf"/>
</dbReference>
<dbReference type="InterPro" id="IPR001611">
    <property type="entry name" value="Leu-rich_rpt"/>
</dbReference>
<dbReference type="AlphaFoldDB" id="A0A553NUB4"/>
<dbReference type="PANTHER" id="PTHR11375:SF0">
    <property type="entry name" value="ACIDIC LEUCINE-RICH NUCLEAR PHOSPHOPROTEIN 32 FAMILY MEMBER A"/>
    <property type="match status" value="1"/>
</dbReference>
<evidence type="ECO:0000256" key="1">
    <source>
        <dbReference type="ARBA" id="ARBA00022614"/>
    </source>
</evidence>
<dbReference type="Proteomes" id="UP000318571">
    <property type="component" value="Chromosome 1"/>
</dbReference>
<dbReference type="SUPFAM" id="SSF52058">
    <property type="entry name" value="L domain-like"/>
    <property type="match status" value="1"/>
</dbReference>
<feature type="compositionally biased region" description="Acidic residues" evidence="4">
    <location>
        <begin position="159"/>
        <end position="208"/>
    </location>
</feature>
<organism evidence="5 6">
    <name type="scientific">Tigriopus californicus</name>
    <name type="common">Marine copepod</name>
    <dbReference type="NCBI Taxonomy" id="6832"/>
    <lineage>
        <taxon>Eukaryota</taxon>
        <taxon>Metazoa</taxon>
        <taxon>Ecdysozoa</taxon>
        <taxon>Arthropoda</taxon>
        <taxon>Crustacea</taxon>
        <taxon>Multicrustacea</taxon>
        <taxon>Hexanauplia</taxon>
        <taxon>Copepoda</taxon>
        <taxon>Harpacticoida</taxon>
        <taxon>Harpacticidae</taxon>
        <taxon>Tigriopus</taxon>
    </lineage>
</organism>
<comment type="caution">
    <text evidence="5">The sequence shown here is derived from an EMBL/GenBank/DDBJ whole genome shotgun (WGS) entry which is preliminary data.</text>
</comment>
<dbReference type="EMBL" id="VCGU01000010">
    <property type="protein sequence ID" value="TRY69024.1"/>
    <property type="molecule type" value="Genomic_DNA"/>
</dbReference>
<proteinExistence type="inferred from homology"/>
<dbReference type="Pfam" id="PF13516">
    <property type="entry name" value="LRR_6"/>
    <property type="match status" value="1"/>
</dbReference>
<dbReference type="GO" id="GO:0005634">
    <property type="term" value="C:nucleus"/>
    <property type="evidence" value="ECO:0007669"/>
    <property type="project" value="TreeGrafter"/>
</dbReference>
<accession>A0A553NUB4</accession>
<gene>
    <name evidence="5" type="ORF">TCAL_03816</name>
</gene>
<evidence type="ECO:0000256" key="4">
    <source>
        <dbReference type="SAM" id="MobiDB-lite"/>
    </source>
</evidence>
<comment type="similarity">
    <text evidence="3">Belongs to the ANP32 family.</text>
</comment>
<dbReference type="Pfam" id="PF12799">
    <property type="entry name" value="LRR_4"/>
    <property type="match status" value="1"/>
</dbReference>
<evidence type="ECO:0000256" key="2">
    <source>
        <dbReference type="ARBA" id="ARBA00022737"/>
    </source>
</evidence>
<dbReference type="PANTHER" id="PTHR11375">
    <property type="entry name" value="ACIDIC LEUCINE-RICH NUCLEAR PHOSPHOPROTEIN 32"/>
    <property type="match status" value="1"/>
</dbReference>
<evidence type="ECO:0008006" key="7">
    <source>
        <dbReference type="Google" id="ProtNLM"/>
    </source>
</evidence>
<dbReference type="OMA" id="MPNNQVS"/>
<dbReference type="Gene3D" id="3.80.10.10">
    <property type="entry name" value="Ribonuclease Inhibitor"/>
    <property type="match status" value="1"/>
</dbReference>